<name>A0A085ZKW8_9FLAO</name>
<dbReference type="RefSeq" id="WP_035682127.1">
    <property type="nucleotide sequence ID" value="NZ_JPRL01000001.1"/>
</dbReference>
<dbReference type="STRING" id="362418.IW19_05865"/>
<dbReference type="Proteomes" id="UP000028715">
    <property type="component" value="Unassembled WGS sequence"/>
</dbReference>
<dbReference type="eggNOG" id="ENOG502ZBSC">
    <property type="taxonomic scope" value="Bacteria"/>
</dbReference>
<evidence type="ECO:0000313" key="2">
    <source>
        <dbReference type="Proteomes" id="UP000028715"/>
    </source>
</evidence>
<reference evidence="1 2" key="1">
    <citation type="submission" date="2014-07" db="EMBL/GenBank/DDBJ databases">
        <title>Genome of Flavobacterium reichenbachii LMG 25512.</title>
        <authorList>
            <person name="Stropko S.J."/>
            <person name="Pipes S.E."/>
            <person name="Newman J.D."/>
        </authorList>
    </citation>
    <scope>NUCLEOTIDE SEQUENCE [LARGE SCALE GENOMIC DNA]</scope>
    <source>
        <strain evidence="1 2">LMG 25512</strain>
    </source>
</reference>
<organism evidence="1 2">
    <name type="scientific">Flavobacterium reichenbachii</name>
    <dbReference type="NCBI Taxonomy" id="362418"/>
    <lineage>
        <taxon>Bacteria</taxon>
        <taxon>Pseudomonadati</taxon>
        <taxon>Bacteroidota</taxon>
        <taxon>Flavobacteriia</taxon>
        <taxon>Flavobacteriales</taxon>
        <taxon>Flavobacteriaceae</taxon>
        <taxon>Flavobacterium</taxon>
    </lineage>
</organism>
<keyword evidence="2" id="KW-1185">Reference proteome</keyword>
<sequence length="382" mass="44697">MENNYCYIEFEFLDSKQFEDLKKAFEAIKISKNNSIIQEESFWLDQFPKYALEKFSFFKADVRPNFETAKETKSTWHFYSLIELLSLQYEAAYIDLEKTSSTTAILTYDPYSYPYGGINGLIVFIESFNCIPKQYDDGTGVYNHTPNEIKNSTNIWGFSGLKKLFKFSIVLLFVSLIVSCENKTTALEFEKNAMYEVYPALMDTLWVNARRRYVPPPPTGMDSSEYKLNQIKESNKRFNAELAEFKIKQFPVDLIILDKAVAIDNSKELQDHFRDAEVSGNSSSDTLEYKFDRKKLDAYKAFHLKYVLKIPKENERKLYNECCYSIRGIFILSRIQFDSEKRYGVLTAAINCGNMCNYGYRIYIKKIKSKWVVDKFEEAWIA</sequence>
<protein>
    <submittedName>
        <fullName evidence="1">Uncharacterized protein</fullName>
    </submittedName>
</protein>
<evidence type="ECO:0000313" key="1">
    <source>
        <dbReference type="EMBL" id="KFF05082.1"/>
    </source>
</evidence>
<dbReference type="OrthoDB" id="1048413at2"/>
<proteinExistence type="predicted"/>
<gene>
    <name evidence="1" type="ORF">IW19_05865</name>
</gene>
<accession>A0A085ZKW8</accession>
<comment type="caution">
    <text evidence="1">The sequence shown here is derived from an EMBL/GenBank/DDBJ whole genome shotgun (WGS) entry which is preliminary data.</text>
</comment>
<dbReference type="AlphaFoldDB" id="A0A085ZKW8"/>
<dbReference type="EMBL" id="JPRL01000001">
    <property type="protein sequence ID" value="KFF05082.1"/>
    <property type="molecule type" value="Genomic_DNA"/>
</dbReference>